<proteinExistence type="predicted"/>
<gene>
    <name evidence="1" type="ORF">UFOVP115_10</name>
</gene>
<reference evidence="1" key="1">
    <citation type="submission" date="2020-04" db="EMBL/GenBank/DDBJ databases">
        <authorList>
            <person name="Chiriac C."/>
            <person name="Salcher M."/>
            <person name="Ghai R."/>
            <person name="Kavagutti S V."/>
        </authorList>
    </citation>
    <scope>NUCLEOTIDE SEQUENCE</scope>
</reference>
<accession>A0A6J5L862</accession>
<protein>
    <submittedName>
        <fullName evidence="1">Uncharacterized protein</fullName>
    </submittedName>
</protein>
<organism evidence="1">
    <name type="scientific">uncultured Caudovirales phage</name>
    <dbReference type="NCBI Taxonomy" id="2100421"/>
    <lineage>
        <taxon>Viruses</taxon>
        <taxon>Duplodnaviria</taxon>
        <taxon>Heunggongvirae</taxon>
        <taxon>Uroviricota</taxon>
        <taxon>Caudoviricetes</taxon>
        <taxon>Peduoviridae</taxon>
        <taxon>Maltschvirus</taxon>
        <taxon>Maltschvirus maltsch</taxon>
    </lineage>
</organism>
<sequence>MARQFLTGIDLNKNELLNAAVQNLSTAPSSPVSGQIYFDTTLGNLRQWGGSSWLDYVTSESGVGFITSVDSLNFTVTTQELFLNSDITLGGGSNYGSLTIKDGDGNQTFFSGFDGGPYTTLQGIFDVEYPTNGYSAFNVNSGSAITTVRNVLNAVNNDGVPTVAVDGNNEYVNFVNAGSGNTAGHIGTDGSNLTVIATTADLELVSNNGNLTLSADGYIKPQTNIIQDNGYNITAGNNVYSKRSYIGGLDYGYNGYLDIRNAAGNLIFGVDTGNIANQGYNSYTIAGQIDVNAQINLNTEDGNAAGHLFTNQDGVIHLESNGDLALRAGANSGANGDIILYTGGTSGNTGKAFIGWNNDSGTYQQNEIATKGYVDSVAQGLSVLGSVIAASDADIDLTEPLSVTVGGVELGNGVRVLLKAQADPTQNGIYTYDGTNLVLSTNQEDMDLKEGSYVLVSEGTYAAQGWIITSIGPGGSTWTQFSAAGEYAAGNGISIADNTISTRVDNDTLGYTDGVMHVNYYANSGLDTDGGLYINHGAGLAVNGSNQLVLDTASGYGVRKYAVNNPALTSSGGQVTWVVSHNFGTSDATVQVRDLGTNALVEVDVVFTDSNTVTLLWVSGDVSTDAYRVVVVG</sequence>
<dbReference type="EMBL" id="LR796236">
    <property type="protein sequence ID" value="CAB4129426.1"/>
    <property type="molecule type" value="Genomic_DNA"/>
</dbReference>
<name>A0A6J5L862_9CAUD</name>
<evidence type="ECO:0000313" key="1">
    <source>
        <dbReference type="EMBL" id="CAB4129426.1"/>
    </source>
</evidence>